<feature type="transmembrane region" description="Helical" evidence="2">
    <location>
        <begin position="230"/>
        <end position="251"/>
    </location>
</feature>
<dbReference type="OrthoDB" id="5405781at2759"/>
<evidence type="ECO:0000313" key="5">
    <source>
        <dbReference type="Proteomes" id="UP000192596"/>
    </source>
</evidence>
<dbReference type="PANTHER" id="PTHR23028">
    <property type="entry name" value="ACETYLTRANSFERASE"/>
    <property type="match status" value="1"/>
</dbReference>
<dbReference type="InParanoid" id="A0A1V8SB19"/>
<dbReference type="PANTHER" id="PTHR23028:SF134">
    <property type="entry name" value="PUTATIVE (AFU_ORTHOLOGUE AFUA_4G08520)-RELATED"/>
    <property type="match status" value="1"/>
</dbReference>
<keyword evidence="2" id="KW-0472">Membrane</keyword>
<name>A0A1V8SB19_9PEZI</name>
<evidence type="ECO:0000256" key="1">
    <source>
        <dbReference type="SAM" id="MobiDB-lite"/>
    </source>
</evidence>
<evidence type="ECO:0000256" key="2">
    <source>
        <dbReference type="SAM" id="Phobius"/>
    </source>
</evidence>
<dbReference type="Proteomes" id="UP000192596">
    <property type="component" value="Unassembled WGS sequence"/>
</dbReference>
<feature type="domain" description="Acyltransferase 3" evidence="3">
    <location>
        <begin position="52"/>
        <end position="457"/>
    </location>
</feature>
<dbReference type="AlphaFoldDB" id="A0A1V8SB19"/>
<feature type="transmembrane region" description="Helical" evidence="2">
    <location>
        <begin position="388"/>
        <end position="407"/>
    </location>
</feature>
<keyword evidence="2" id="KW-0812">Transmembrane</keyword>
<feature type="transmembrane region" description="Helical" evidence="2">
    <location>
        <begin position="448"/>
        <end position="469"/>
    </location>
</feature>
<feature type="transmembrane region" description="Helical" evidence="2">
    <location>
        <begin position="56"/>
        <end position="75"/>
    </location>
</feature>
<feature type="transmembrane region" description="Helical" evidence="2">
    <location>
        <begin position="357"/>
        <end position="376"/>
    </location>
</feature>
<feature type="compositionally biased region" description="Polar residues" evidence="1">
    <location>
        <begin position="526"/>
        <end position="535"/>
    </location>
</feature>
<evidence type="ECO:0000313" key="4">
    <source>
        <dbReference type="EMBL" id="OQN96355.1"/>
    </source>
</evidence>
<organism evidence="4 5">
    <name type="scientific">Cryoendolithus antarcticus</name>
    <dbReference type="NCBI Taxonomy" id="1507870"/>
    <lineage>
        <taxon>Eukaryota</taxon>
        <taxon>Fungi</taxon>
        <taxon>Dikarya</taxon>
        <taxon>Ascomycota</taxon>
        <taxon>Pezizomycotina</taxon>
        <taxon>Dothideomycetes</taxon>
        <taxon>Dothideomycetidae</taxon>
        <taxon>Cladosporiales</taxon>
        <taxon>Cladosporiaceae</taxon>
        <taxon>Cryoendolithus</taxon>
    </lineage>
</organism>
<dbReference type="InterPro" id="IPR050879">
    <property type="entry name" value="Acyltransferase_3"/>
</dbReference>
<evidence type="ECO:0000259" key="3">
    <source>
        <dbReference type="Pfam" id="PF01757"/>
    </source>
</evidence>
<dbReference type="InterPro" id="IPR002656">
    <property type="entry name" value="Acyl_transf_3_dom"/>
</dbReference>
<feature type="compositionally biased region" description="Basic and acidic residues" evidence="1">
    <location>
        <begin position="593"/>
        <end position="605"/>
    </location>
</feature>
<feature type="transmembrane region" description="Helical" evidence="2">
    <location>
        <begin position="159"/>
        <end position="179"/>
    </location>
</feature>
<reference evidence="5" key="1">
    <citation type="submission" date="2017-03" db="EMBL/GenBank/DDBJ databases">
        <title>Genomes of endolithic fungi from Antarctica.</title>
        <authorList>
            <person name="Coleine C."/>
            <person name="Masonjones S."/>
            <person name="Stajich J.E."/>
        </authorList>
    </citation>
    <scope>NUCLEOTIDE SEQUENCE [LARGE SCALE GENOMIC DNA]</scope>
    <source>
        <strain evidence="5">CCFEE 5527</strain>
    </source>
</reference>
<gene>
    <name evidence="4" type="ORF">B0A48_17607</name>
</gene>
<keyword evidence="2" id="KW-1133">Transmembrane helix</keyword>
<comment type="caution">
    <text evidence="4">The sequence shown here is derived from an EMBL/GenBank/DDBJ whole genome shotgun (WGS) entry which is preliminary data.</text>
</comment>
<dbReference type="Pfam" id="PF01757">
    <property type="entry name" value="Acyl_transf_3"/>
    <property type="match status" value="1"/>
</dbReference>
<dbReference type="GO" id="GO:0016747">
    <property type="term" value="F:acyltransferase activity, transferring groups other than amino-acyl groups"/>
    <property type="evidence" value="ECO:0007669"/>
    <property type="project" value="InterPro"/>
</dbReference>
<proteinExistence type="predicted"/>
<dbReference type="EMBL" id="NAJO01000067">
    <property type="protein sequence ID" value="OQN96355.1"/>
    <property type="molecule type" value="Genomic_DNA"/>
</dbReference>
<protein>
    <recommendedName>
        <fullName evidence="3">Acyltransferase 3 domain-containing protein</fullName>
    </recommendedName>
</protein>
<keyword evidence="5" id="KW-1185">Reference proteome</keyword>
<feature type="region of interest" description="Disordered" evidence="1">
    <location>
        <begin position="495"/>
        <end position="605"/>
    </location>
</feature>
<feature type="compositionally biased region" description="Polar residues" evidence="1">
    <location>
        <begin position="543"/>
        <end position="556"/>
    </location>
</feature>
<sequence>MAVAHLETLGQRLRETIGERLHALPLPPSIWRVLTFEKLTGWPPEKSKRDTAWLDGLRGVAAFLVMIGHFGPTFWSPMTYEAPFGANNKGMQGGEENPRVPMNDIFRLPLLRVWFSSGHAQVSIFFVLSGFVLSWSPLRSMRQGQGQNSTLGQSLSSAVFRRWIRLYLPCFAIAFWQLWEYRAGWRVMAGVPNEKYVFMQIWDFIKRSARFANPFWINRAENQYVHAYDWTMWTIPHEFAGSLMVFLTVLAISRIKKAWKRTVVLSMLATVAFIAAQWDFWLFATGVLFANYVVAQGGFEKLDPSRLQQSMWIATLLIGLLLAGVPPRLDVYYDRPDYEWLDVFTPEDWQDIEGGGRLWWCWGGILCVISFAHLPLARKFFELPLMRYMGRISYMLYLVHRIVLNLVGGRLTTAVYKTFGRSGYIDISKAADGSFKAGGNFGFRCITYFIYLILLVVIVPLVFLASHWAERLIDAPSTRLARSIDTWFVKGGADQTESEKTMEELETLPTHSVTLPTHASDHTRSYTDTPSSSSRAADEADNHTGNYVDTPSSSTRAADEADSHSRSYTAASPSSSRAADEADDEDAPLLAEDPFHDVHSERPEV</sequence>
<feature type="transmembrane region" description="Helical" evidence="2">
    <location>
        <begin position="258"/>
        <end position="275"/>
    </location>
</feature>
<feature type="transmembrane region" description="Helical" evidence="2">
    <location>
        <begin position="118"/>
        <end position="138"/>
    </location>
</feature>
<feature type="transmembrane region" description="Helical" evidence="2">
    <location>
        <begin position="311"/>
        <end position="329"/>
    </location>
</feature>
<accession>A0A1V8SB19</accession>